<dbReference type="SUPFAM" id="SSF89550">
    <property type="entry name" value="PHP domain-like"/>
    <property type="match status" value="1"/>
</dbReference>
<sequence length="1134" mass="127868">MRNDEFVNLHVHTEYSLLDGACRIKKLIERVKELGQTAVAITDHGNMYGAVEFWSAARAEGIKPVIGCEVYVARRTRHDREPKLDSSPYHLILLCENNEGYKNLVKLVSIASLEGFYNRPRVDLELLKKYHSGLICMSACLAGEIPRLLADGHYDAAKETALRYRDIFGEGNYFIEIQNHGIKEELKILPLLYRLSAETGIELVATNDCHYINRKDAQMQNILICIQTGKTLDDPNALRFETEEFFVKSAEEMAELFKGHEEAVTNTAAIAERCNVEFEFGNIKLPKFTVDGITDNKEYFRKLCREGMAERYGAEPPEKVKARLEYELDVIIKMGYTDYYLIVWDFIHYAREHGIPVGPGRGSGAGSLCAYCIGITGIDPIKFNLLFERFLNPERVSMPDFDIDFCIEGRQSVKDYVIERYGKDYVSEIIAFDTLKARAAVRDVGRVLGMSYQLCDKAAKEIDTRMTLDEAMKESEELESMYHTDRDVRRLIDIARQLEGMPRHASTHAAGVVISAVPLSDLVPLQKNDETVVTQYTMGVLESLGLLKMDFLGLRNLTIIRDTVNEIRRTEPDFDIDSVPTDDAGVYKMMTAGDTEGIFQFESEGMTARVMELAPERLEDLIVIISLYRPGPMKSIPVYIENKKHPDKVTYKHPLLREILEDTYGCMVYQEQVMEICRKLAGYSYGHADIVRRAMAKKKHDVMMKERESFVNGASENGVSEETANSIFDEMVSFASYAFNKSHAAAYAYLAYQTAYLKYHYRGIYMSALMSSVMGVSSKLAEYINSCSENDIEILRPDINRSNKGFTYADGKMYFGLLAIKNAGSGLADRIIGERNENGSYKSLQDFCERVSGRELNKKALENLIKAGAFDGLGLNRRQMLESYETIMEMTGAGARGVIEGQLNFLEGTDTTEMNIRIPYKQEYDHKTILALERDATGMYLSGHPLSPYSWLAEIMHARSIGSIVEDKYIKDGVSVKILCSVESSKLHMTRNGDKMCFVTFTDRTGEIEGVVFPDLFMLNGSKLTEDAIVLVSGRISVKDDRITVICGAITAEKEFDRLVSNMKLCIKTSSADAALKPELIQLCGRFSGDTAVCCYLTDMKKTVIPRSKLSLKITEESFEALKNIYDTSQIGLI</sequence>
<dbReference type="Gene3D" id="1.10.10.1600">
    <property type="entry name" value="Bacterial DNA polymerase III alpha subunit, thumb domain"/>
    <property type="match status" value="1"/>
</dbReference>
<dbReference type="AlphaFoldDB" id="W7UZG6"/>
<evidence type="ECO:0000256" key="1">
    <source>
        <dbReference type="ARBA" id="ARBA00004496"/>
    </source>
</evidence>
<dbReference type="InterPro" id="IPR003141">
    <property type="entry name" value="Pol/His_phosphatase_N"/>
</dbReference>
<dbReference type="CDD" id="cd04485">
    <property type="entry name" value="DnaE_OBF"/>
    <property type="match status" value="1"/>
</dbReference>
<dbReference type="SMART" id="SM00481">
    <property type="entry name" value="POLIIIAc"/>
    <property type="match status" value="1"/>
</dbReference>
<dbReference type="Pfam" id="PF01336">
    <property type="entry name" value="tRNA_anti-codon"/>
    <property type="match status" value="1"/>
</dbReference>
<evidence type="ECO:0000313" key="13">
    <source>
        <dbReference type="Proteomes" id="UP000019365"/>
    </source>
</evidence>
<dbReference type="Pfam" id="PF14579">
    <property type="entry name" value="HHH_6"/>
    <property type="match status" value="1"/>
</dbReference>
<evidence type="ECO:0000256" key="5">
    <source>
        <dbReference type="ARBA" id="ARBA00022679"/>
    </source>
</evidence>
<reference evidence="12 13" key="1">
    <citation type="journal article" date="2014" name="PLoS ONE">
        <title>Rumen cellulosomics: divergent fiber-degrading strategies revealed by comparative genome-wide analysis of six ruminococcal strains.</title>
        <authorList>
            <person name="Dassa B."/>
            <person name="Borovok I."/>
            <person name="Ruimy-Israeli V."/>
            <person name="Lamed R."/>
            <person name="Flint H.J."/>
            <person name="Duncan S.H."/>
            <person name="Henrissat B."/>
            <person name="Coutinho P."/>
            <person name="Morrison M."/>
            <person name="Mosoni P."/>
            <person name="Yeoman C.J."/>
            <person name="White B.A."/>
            <person name="Bayer E.A."/>
        </authorList>
    </citation>
    <scope>NUCLEOTIDE SEQUENCE [LARGE SCALE GENOMIC DNA]</scope>
    <source>
        <strain evidence="12 13">007c</strain>
    </source>
</reference>
<evidence type="ECO:0000256" key="2">
    <source>
        <dbReference type="ARBA" id="ARBA00009496"/>
    </source>
</evidence>
<comment type="catalytic activity">
    <reaction evidence="10">
        <text>DNA(n) + a 2'-deoxyribonucleoside 5'-triphosphate = DNA(n+1) + diphosphate</text>
        <dbReference type="Rhea" id="RHEA:22508"/>
        <dbReference type="Rhea" id="RHEA-COMP:17339"/>
        <dbReference type="Rhea" id="RHEA-COMP:17340"/>
        <dbReference type="ChEBI" id="CHEBI:33019"/>
        <dbReference type="ChEBI" id="CHEBI:61560"/>
        <dbReference type="ChEBI" id="CHEBI:173112"/>
        <dbReference type="EC" id="2.7.7.7"/>
    </reaction>
</comment>
<evidence type="ECO:0000313" key="12">
    <source>
        <dbReference type="EMBL" id="EWM53852.1"/>
    </source>
</evidence>
<feature type="domain" description="Polymerase/histidinol phosphatase N-terminal" evidence="11">
    <location>
        <begin position="7"/>
        <end position="74"/>
    </location>
</feature>
<organism evidence="12 13">
    <name type="scientific">Ruminococcus flavefaciens 007c</name>
    <dbReference type="NCBI Taxonomy" id="1341157"/>
    <lineage>
        <taxon>Bacteria</taxon>
        <taxon>Bacillati</taxon>
        <taxon>Bacillota</taxon>
        <taxon>Clostridia</taxon>
        <taxon>Eubacteriales</taxon>
        <taxon>Oscillospiraceae</taxon>
        <taxon>Ruminococcus</taxon>
    </lineage>
</organism>
<dbReference type="GO" id="GO:0003887">
    <property type="term" value="F:DNA-directed DNA polymerase activity"/>
    <property type="evidence" value="ECO:0007669"/>
    <property type="project" value="UniProtKB-KW"/>
</dbReference>
<dbReference type="InterPro" id="IPR040982">
    <property type="entry name" value="DNA_pol3_finger"/>
</dbReference>
<dbReference type="InterPro" id="IPR016195">
    <property type="entry name" value="Pol/histidinol_Pase-like"/>
</dbReference>
<dbReference type="Pfam" id="PF07733">
    <property type="entry name" value="DNA_pol3_alpha"/>
    <property type="match status" value="1"/>
</dbReference>
<dbReference type="NCBIfam" id="NF005298">
    <property type="entry name" value="PRK06826.1"/>
    <property type="match status" value="1"/>
</dbReference>
<evidence type="ECO:0000259" key="11">
    <source>
        <dbReference type="SMART" id="SM00481"/>
    </source>
</evidence>
<dbReference type="Pfam" id="PF17657">
    <property type="entry name" value="DNA_pol3_finger"/>
    <property type="match status" value="1"/>
</dbReference>
<dbReference type="InterPro" id="IPR041931">
    <property type="entry name" value="DNA_pol3_alpha_thumb_dom"/>
</dbReference>
<dbReference type="OrthoDB" id="9803237at2"/>
<dbReference type="RefSeq" id="WP_037298763.1">
    <property type="nucleotide sequence ID" value="NZ_ATAX01000023.1"/>
</dbReference>
<dbReference type="InterPro" id="IPR011708">
    <property type="entry name" value="DNA_pol3_alpha_NTPase_dom"/>
</dbReference>
<dbReference type="InterPro" id="IPR004805">
    <property type="entry name" value="DnaE2/DnaE/PolC"/>
</dbReference>
<dbReference type="PANTHER" id="PTHR32294">
    <property type="entry name" value="DNA POLYMERASE III SUBUNIT ALPHA"/>
    <property type="match status" value="1"/>
</dbReference>
<gene>
    <name evidence="12" type="primary">dnaE</name>
    <name evidence="12" type="ORF">RF007C_09070</name>
</gene>
<proteinExistence type="inferred from homology"/>
<evidence type="ECO:0000256" key="8">
    <source>
        <dbReference type="ARBA" id="ARBA00022932"/>
    </source>
</evidence>
<dbReference type="NCBIfam" id="TIGR00594">
    <property type="entry name" value="polc"/>
    <property type="match status" value="1"/>
</dbReference>
<dbReference type="GO" id="GO:0008408">
    <property type="term" value="F:3'-5' exonuclease activity"/>
    <property type="evidence" value="ECO:0007669"/>
    <property type="project" value="InterPro"/>
</dbReference>
<dbReference type="CDD" id="cd12113">
    <property type="entry name" value="PHP_PolIIIA_DnaE3"/>
    <property type="match status" value="1"/>
</dbReference>
<dbReference type="Pfam" id="PF02811">
    <property type="entry name" value="PHP"/>
    <property type="match status" value="1"/>
</dbReference>
<dbReference type="PATRIC" id="fig|1341157.4.peg.1496"/>
<dbReference type="InterPro" id="IPR004365">
    <property type="entry name" value="NA-bd_OB_tRNA"/>
</dbReference>
<evidence type="ECO:0000256" key="6">
    <source>
        <dbReference type="ARBA" id="ARBA00022695"/>
    </source>
</evidence>
<dbReference type="NCBIfam" id="NF004226">
    <property type="entry name" value="PRK05673.1"/>
    <property type="match status" value="1"/>
</dbReference>
<evidence type="ECO:0000256" key="10">
    <source>
        <dbReference type="ARBA" id="ARBA00049244"/>
    </source>
</evidence>
<dbReference type="GO" id="GO:0003676">
    <property type="term" value="F:nucleic acid binding"/>
    <property type="evidence" value="ECO:0007669"/>
    <property type="project" value="InterPro"/>
</dbReference>
<keyword evidence="8" id="KW-0239">DNA-directed DNA polymerase</keyword>
<dbReference type="EMBL" id="ATAX01000023">
    <property type="protein sequence ID" value="EWM53852.1"/>
    <property type="molecule type" value="Genomic_DNA"/>
</dbReference>
<comment type="function">
    <text evidence="9">DNA polymerase III is a complex, multichain enzyme responsible for most of the replicative synthesis in bacteria. This DNA polymerase also exhibits 3' to 5' exonuclease activity. The alpha chain is the DNA polymerase.</text>
</comment>
<dbReference type="PANTHER" id="PTHR32294:SF0">
    <property type="entry name" value="DNA POLYMERASE III SUBUNIT ALPHA"/>
    <property type="match status" value="1"/>
</dbReference>
<comment type="similarity">
    <text evidence="2">Belongs to the DNA polymerase type-C family. DnaE subfamily.</text>
</comment>
<accession>W7UZG6</accession>
<comment type="caution">
    <text evidence="12">The sequence shown here is derived from an EMBL/GenBank/DDBJ whole genome shotgun (WGS) entry which is preliminary data.</text>
</comment>
<name>W7UZG6_RUMFL</name>
<dbReference type="Proteomes" id="UP000019365">
    <property type="component" value="Unassembled WGS sequence"/>
</dbReference>
<evidence type="ECO:0000256" key="4">
    <source>
        <dbReference type="ARBA" id="ARBA00019114"/>
    </source>
</evidence>
<dbReference type="InterPro" id="IPR004013">
    <property type="entry name" value="PHP_dom"/>
</dbReference>
<dbReference type="GO" id="GO:0006260">
    <property type="term" value="P:DNA replication"/>
    <property type="evidence" value="ECO:0007669"/>
    <property type="project" value="UniProtKB-KW"/>
</dbReference>
<protein>
    <recommendedName>
        <fullName evidence="4">DNA polymerase III subunit alpha</fullName>
        <ecNumber evidence="3">2.7.7.7</ecNumber>
    </recommendedName>
</protein>
<keyword evidence="6 12" id="KW-0548">Nucleotidyltransferase</keyword>
<keyword evidence="5 12" id="KW-0808">Transferase</keyword>
<dbReference type="Gene3D" id="1.10.150.870">
    <property type="match status" value="1"/>
</dbReference>
<evidence type="ECO:0000256" key="3">
    <source>
        <dbReference type="ARBA" id="ARBA00012417"/>
    </source>
</evidence>
<evidence type="ECO:0000256" key="9">
    <source>
        <dbReference type="ARBA" id="ARBA00025611"/>
    </source>
</evidence>
<dbReference type="InterPro" id="IPR029460">
    <property type="entry name" value="DNAPol_HHH"/>
</dbReference>
<keyword evidence="13" id="KW-1185">Reference proteome</keyword>
<evidence type="ECO:0000256" key="7">
    <source>
        <dbReference type="ARBA" id="ARBA00022705"/>
    </source>
</evidence>
<dbReference type="GO" id="GO:0005737">
    <property type="term" value="C:cytoplasm"/>
    <property type="evidence" value="ECO:0007669"/>
    <property type="project" value="UniProtKB-SubCell"/>
</dbReference>
<dbReference type="eggNOG" id="COG0587">
    <property type="taxonomic scope" value="Bacteria"/>
</dbReference>
<dbReference type="Gene3D" id="3.20.20.140">
    <property type="entry name" value="Metal-dependent hydrolases"/>
    <property type="match status" value="1"/>
</dbReference>
<dbReference type="EC" id="2.7.7.7" evidence="3"/>
<comment type="subcellular location">
    <subcellularLocation>
        <location evidence="1">Cytoplasm</location>
    </subcellularLocation>
</comment>
<keyword evidence="7" id="KW-0235">DNA replication</keyword>